<feature type="domain" description="MucBP" evidence="4">
    <location>
        <begin position="537"/>
        <end position="605"/>
    </location>
</feature>
<evidence type="ECO:0000313" key="5">
    <source>
        <dbReference type="EMBL" id="MDF9913852.1"/>
    </source>
</evidence>
<feature type="compositionally biased region" description="Low complexity" evidence="2">
    <location>
        <begin position="1093"/>
        <end position="1146"/>
    </location>
</feature>
<feature type="compositionally biased region" description="Polar residues" evidence="2">
    <location>
        <begin position="1147"/>
        <end position="1156"/>
    </location>
</feature>
<proteinExistence type="predicted"/>
<feature type="compositionally biased region" description="Low complexity" evidence="2">
    <location>
        <begin position="1046"/>
        <end position="1085"/>
    </location>
</feature>
<dbReference type="InterPro" id="IPR013320">
    <property type="entry name" value="ConA-like_dom_sf"/>
</dbReference>
<evidence type="ECO:0000256" key="3">
    <source>
        <dbReference type="SAM" id="Phobius"/>
    </source>
</evidence>
<dbReference type="CDD" id="cd01951">
    <property type="entry name" value="lectin_L-type"/>
    <property type="match status" value="1"/>
</dbReference>
<feature type="domain" description="MucBP" evidence="4">
    <location>
        <begin position="617"/>
        <end position="685"/>
    </location>
</feature>
<protein>
    <submittedName>
        <fullName evidence="5">MucBP domain-containing protein</fullName>
    </submittedName>
</protein>
<dbReference type="Pfam" id="PF06458">
    <property type="entry name" value="MucBP"/>
    <property type="match status" value="9"/>
</dbReference>
<dbReference type="InterPro" id="IPR009459">
    <property type="entry name" value="MucBP_dom"/>
</dbReference>
<feature type="compositionally biased region" description="Pro residues" evidence="2">
    <location>
        <begin position="1024"/>
        <end position="1045"/>
    </location>
</feature>
<feature type="region of interest" description="Disordered" evidence="2">
    <location>
        <begin position="989"/>
        <end position="1223"/>
    </location>
</feature>
<feature type="domain" description="MucBP" evidence="4">
    <location>
        <begin position="375"/>
        <end position="449"/>
    </location>
</feature>
<dbReference type="InterPro" id="IPR056573">
    <property type="entry name" value="Lectin_L-type_dom"/>
</dbReference>
<evidence type="ECO:0000256" key="1">
    <source>
        <dbReference type="ARBA" id="ARBA00022737"/>
    </source>
</evidence>
<dbReference type="RefSeq" id="WP_178941803.1">
    <property type="nucleotide sequence ID" value="NZ_JAIWJG010000008.1"/>
</dbReference>
<keyword evidence="3" id="KW-0812">Transmembrane</keyword>
<keyword evidence="3" id="KW-1133">Transmembrane helix</keyword>
<feature type="domain" description="MucBP" evidence="4">
    <location>
        <begin position="696"/>
        <end position="765"/>
    </location>
</feature>
<keyword evidence="1" id="KW-0677">Repeat</keyword>
<keyword evidence="6" id="KW-1185">Reference proteome</keyword>
<sequence>MMMEIGTHSKWVAKMAHGFSATLIMFGTLGGLAWSPPASAKAETKTKQQTERNEGTINVSAKDFLERFNLNGSAKYKYDEASDTGIVTLTENELEQAGNFTLKDRIDLDKSFELTGSVNLGSDPKTTGADGIGFAFHPGDTNAVGYRGANMGIGGLQNAIGFQLDTFHNSYSAPDPNGKYPNYQLGWEADPNVNPYGAFVTTDGEKGWATIDTDTVQKFDGSKNIDGKFRPFKISYDGKTRLLTVQYDAAEGAKYWTYTIPKGEQYQQMAMAVSASTGGSKNKHQYKFDNFKYESWSGINVRYVREDKDGYHDIADPESMSGPDGQEYQTEQKDIAGYKFKEMGKDSLPASGTYSGTGGTVIYVYESTQSDSAGVKVIHKTEDGKILKTENATYGEDSSGKPLPPIVGNQYFTQQGTFDGYVFVKVDESGWAPTGFLEKDEGIVTYIYRDKNAPEPAMPVTVNHVDKSTGNLLKEGLATFPDGLFVGQRYTSEIGEFPGFKYVGIDENGLKPTGILDNKGGAVTYYYEPEPEPAGEVKVHYQTEDGKLLGSADAHYPDGQHVGKQYTTKQKEFDGYEFVKVDEEKGLAATGTLTADGGDVYYVYKAVEPDPEPAGEVKVHYQTEEGKTLGSADAHYPDGQHVGKQYTTKQKEFDEYEFVKVDEEKGLAATGTLTADDGDVYYIYKAVDPEPEPAGKVTVHYQTEDGQSLGSAMAGYPDGQHVGKQYTTEKRDFDGYEFVKVDEEKGLAATGTLTANDGDVYYIYKATETPDPDPEPAGKVMVRYVTDDAEPKELKDSEEAKYLDEQVVGGRYQTTKYTFEGYSFKEVSSDGLPESGYLTVEGGTVTYVYSKEDDPAKCGRVHVTHQTVDGEKLDSHEADYPNGQAVGERYETSPRDFRPLTYLFTTEDSDPATGTLEEADKQVTFVYGDADDNLPNVKVEYKTEDGELLGSAVATYPEGQEVGKPYQTVQRGFDGYSFVRIDAAGLAANGDIPEGGGTVTYLYRANPTDPTPGEPDPDPDPTDPEPSPVPDPKPDPEPTPEPSDPTEPSNPGDESSSGSSESGNSSSNTDSSDAESNGNDVNNGSNIGGGNGNASNSDSSSVAGNGSGTTTSNSSSSAGNQNADTGKENSNNQQQATTGNTNTDNQLTNGQSQNYPVTDVLGEVQQSGLVSEESSTEQATSSVEEATATNDSGQALAGNQPAMAQIDPGEPATKSSAKKDSGGLPFVGQRTEALVTIGVLALLVTFTGFYMFKKRFKK</sequence>
<evidence type="ECO:0000259" key="4">
    <source>
        <dbReference type="Pfam" id="PF06458"/>
    </source>
</evidence>
<dbReference type="Gene3D" id="3.10.20.320">
    <property type="entry name" value="Putative peptidoglycan bound protein (lpxtg motif)"/>
    <property type="match status" value="9"/>
</dbReference>
<dbReference type="Gene3D" id="2.60.120.200">
    <property type="match status" value="1"/>
</dbReference>
<dbReference type="Pfam" id="PF18483">
    <property type="entry name" value="Lectin_L-type_dom"/>
    <property type="match status" value="1"/>
</dbReference>
<feature type="domain" description="MucBP" evidence="4">
    <location>
        <begin position="779"/>
        <end position="849"/>
    </location>
</feature>
<feature type="domain" description="MucBP" evidence="4">
    <location>
        <begin position="459"/>
        <end position="528"/>
    </location>
</feature>
<evidence type="ECO:0000313" key="6">
    <source>
        <dbReference type="Proteomes" id="UP001152867"/>
    </source>
</evidence>
<gene>
    <name evidence="5" type="ORF">NNA32_06260</name>
</gene>
<feature type="domain" description="MucBP" evidence="4">
    <location>
        <begin position="936"/>
        <end position="1004"/>
    </location>
</feature>
<feature type="domain" description="MucBP" evidence="4">
    <location>
        <begin position="299"/>
        <end position="366"/>
    </location>
</feature>
<dbReference type="SUPFAM" id="SSF49899">
    <property type="entry name" value="Concanavalin A-like lectins/glucanases"/>
    <property type="match status" value="1"/>
</dbReference>
<keyword evidence="3" id="KW-0472">Membrane</keyword>
<evidence type="ECO:0000256" key="2">
    <source>
        <dbReference type="SAM" id="MobiDB-lite"/>
    </source>
</evidence>
<reference evidence="5" key="1">
    <citation type="submission" date="2022-06" db="EMBL/GenBank/DDBJ databases">
        <title>Antifungal cultures and metabolites of lactic acid bacteria for use in dairy fermentations.</title>
        <authorList>
            <person name="Zhao Z."/>
            <person name="Gaenzle M."/>
        </authorList>
    </citation>
    <scope>NUCLEOTIDE SEQUENCE</scope>
    <source>
        <strain evidence="5">FUA3126</strain>
    </source>
</reference>
<dbReference type="Proteomes" id="UP001152867">
    <property type="component" value="Unassembled WGS sequence"/>
</dbReference>
<organism evidence="5 6">
    <name type="scientific">Furfurilactobacillus milii</name>
    <dbReference type="NCBI Taxonomy" id="2888272"/>
    <lineage>
        <taxon>Bacteria</taxon>
        <taxon>Bacillati</taxon>
        <taxon>Bacillota</taxon>
        <taxon>Bacilli</taxon>
        <taxon>Lactobacillales</taxon>
        <taxon>Lactobacillaceae</taxon>
        <taxon>Furfurilactobacillus</taxon>
    </lineage>
</organism>
<accession>A0ABT6D9Q8</accession>
<feature type="transmembrane region" description="Helical" evidence="3">
    <location>
        <begin position="1233"/>
        <end position="1252"/>
    </location>
</feature>
<dbReference type="EMBL" id="JANDJP010000006">
    <property type="protein sequence ID" value="MDF9913852.1"/>
    <property type="molecule type" value="Genomic_DNA"/>
</dbReference>
<comment type="caution">
    <text evidence="5">The sequence shown here is derived from an EMBL/GenBank/DDBJ whole genome shotgun (WGS) entry which is preliminary data.</text>
</comment>
<name>A0ABT6D9Q8_9LACO</name>
<feature type="domain" description="MucBP" evidence="4">
    <location>
        <begin position="861"/>
        <end position="927"/>
    </location>
</feature>
<feature type="compositionally biased region" description="Low complexity" evidence="2">
    <location>
        <begin position="1170"/>
        <end position="1189"/>
    </location>
</feature>